<keyword evidence="1" id="KW-0732">Signal</keyword>
<dbReference type="PATRIC" id="fig|1127699.3.peg.1987"/>
<keyword evidence="4" id="KW-1185">Reference proteome</keyword>
<dbReference type="GO" id="GO:0004527">
    <property type="term" value="F:exonuclease activity"/>
    <property type="evidence" value="ECO:0007669"/>
    <property type="project" value="UniProtKB-KW"/>
</dbReference>
<name>L1N202_9BACT</name>
<evidence type="ECO:0000313" key="4">
    <source>
        <dbReference type="Proteomes" id="UP000010433"/>
    </source>
</evidence>
<protein>
    <submittedName>
        <fullName evidence="3">Endonuclease/exonuclease/phosphatase family protein</fullName>
    </submittedName>
</protein>
<dbReference type="InterPro" id="IPR036691">
    <property type="entry name" value="Endo/exonu/phosph_ase_sf"/>
</dbReference>
<dbReference type="HOGENOM" id="CLU_049141_0_0_10"/>
<dbReference type="Proteomes" id="UP000010433">
    <property type="component" value="Unassembled WGS sequence"/>
</dbReference>
<evidence type="ECO:0000313" key="3">
    <source>
        <dbReference type="EMBL" id="EKX97256.1"/>
    </source>
</evidence>
<feature type="signal peptide" evidence="1">
    <location>
        <begin position="1"/>
        <end position="20"/>
    </location>
</feature>
<feature type="domain" description="Endonuclease/exonuclease/phosphatase" evidence="2">
    <location>
        <begin position="37"/>
        <end position="338"/>
    </location>
</feature>
<dbReference type="PANTHER" id="PTHR41349">
    <property type="match status" value="1"/>
</dbReference>
<proteinExistence type="predicted"/>
<gene>
    <name evidence="3" type="ORF">HMPREF9151_02174</name>
</gene>
<organism evidence="3 4">
    <name type="scientific">Hoylesella saccharolytica F0055</name>
    <dbReference type="NCBI Taxonomy" id="1127699"/>
    <lineage>
        <taxon>Bacteria</taxon>
        <taxon>Pseudomonadati</taxon>
        <taxon>Bacteroidota</taxon>
        <taxon>Bacteroidia</taxon>
        <taxon>Bacteroidales</taxon>
        <taxon>Prevotellaceae</taxon>
        <taxon>Hoylesella</taxon>
    </lineage>
</organism>
<dbReference type="Gene3D" id="3.60.10.10">
    <property type="entry name" value="Endonuclease/exonuclease/phosphatase"/>
    <property type="match status" value="1"/>
</dbReference>
<keyword evidence="3" id="KW-0540">Nuclease</keyword>
<dbReference type="RefSeq" id="WP_009161035.1">
    <property type="nucleotide sequence ID" value="NZ_KB290960.1"/>
</dbReference>
<dbReference type="GO" id="GO:0004519">
    <property type="term" value="F:endonuclease activity"/>
    <property type="evidence" value="ECO:0007669"/>
    <property type="project" value="UniProtKB-KW"/>
</dbReference>
<dbReference type="STRING" id="1127699.HMPREF9151_02174"/>
<dbReference type="Pfam" id="PF03372">
    <property type="entry name" value="Exo_endo_phos"/>
    <property type="match status" value="1"/>
</dbReference>
<accession>L1N202</accession>
<keyword evidence="3" id="KW-0269">Exonuclease</keyword>
<keyword evidence="3" id="KW-0255">Endonuclease</keyword>
<reference evidence="3 4" key="1">
    <citation type="submission" date="2012-05" db="EMBL/GenBank/DDBJ databases">
        <authorList>
            <person name="Weinstock G."/>
            <person name="Sodergren E."/>
            <person name="Lobos E.A."/>
            <person name="Fulton L."/>
            <person name="Fulton R."/>
            <person name="Courtney L."/>
            <person name="Fronick C."/>
            <person name="O'Laughlin M."/>
            <person name="Godfrey J."/>
            <person name="Wilson R.M."/>
            <person name="Miner T."/>
            <person name="Farmer C."/>
            <person name="Delehaunty K."/>
            <person name="Cordes M."/>
            <person name="Minx P."/>
            <person name="Tomlinson C."/>
            <person name="Chen J."/>
            <person name="Wollam A."/>
            <person name="Pepin K.H."/>
            <person name="Bhonagiri V."/>
            <person name="Zhang X."/>
            <person name="Suruliraj S."/>
            <person name="Warren W."/>
            <person name="Mitreva M."/>
            <person name="Mardis E.R."/>
            <person name="Wilson R.K."/>
        </authorList>
    </citation>
    <scope>NUCLEOTIDE SEQUENCE [LARGE SCALE GENOMIC DNA]</scope>
    <source>
        <strain evidence="3 4">F0055</strain>
    </source>
</reference>
<dbReference type="AlphaFoldDB" id="L1N202"/>
<dbReference type="InterPro" id="IPR005135">
    <property type="entry name" value="Endo/exonuclease/phosphatase"/>
</dbReference>
<evidence type="ECO:0000256" key="1">
    <source>
        <dbReference type="SAM" id="SignalP"/>
    </source>
</evidence>
<keyword evidence="3" id="KW-0378">Hydrolase</keyword>
<sequence length="349" mass="39675">MMKKWIGLLTALMLSATALNAVCAKKQEITDFSLLQLNLWVECTKVSDAPNYLVEQIAVLQPDVATFCELYKGPEDKPVIPFLIKQLKAKGLLYYDARIEGRAVISKYPISETQRINQWMFKAVLDVDGTRVAVYPAHSEYRYYSCYYPRGYNDGSQNWNRLPAPITNVDTILTVCNRSDRVASMQAFIDNAKEEVQRGGLVLMAGDLNEPSCLDWTDATKNLFEHRGCVVNWSASALLLQAGFRDAYRTKYPNVVRYPGFTFPADNAAATPQQLSWAIEADERERIDFVYYHPDKRIRVKAAQIVGPRGCIVRGERLTEPSRDPLILPINNHWPSDHKGVFVTFCIRH</sequence>
<comment type="caution">
    <text evidence="3">The sequence shown here is derived from an EMBL/GenBank/DDBJ whole genome shotgun (WGS) entry which is preliminary data.</text>
</comment>
<feature type="chain" id="PRO_5003954153" evidence="1">
    <location>
        <begin position="21"/>
        <end position="349"/>
    </location>
</feature>
<dbReference type="EMBL" id="AMEP01000142">
    <property type="protein sequence ID" value="EKX97256.1"/>
    <property type="molecule type" value="Genomic_DNA"/>
</dbReference>
<evidence type="ECO:0000259" key="2">
    <source>
        <dbReference type="Pfam" id="PF03372"/>
    </source>
</evidence>
<dbReference type="SUPFAM" id="SSF56219">
    <property type="entry name" value="DNase I-like"/>
    <property type="match status" value="1"/>
</dbReference>
<dbReference type="PANTHER" id="PTHR41349:SF1">
    <property type="entry name" value="PROTEIN CBG08683"/>
    <property type="match status" value="1"/>
</dbReference>